<keyword evidence="4" id="KW-0274">FAD</keyword>
<dbReference type="PROSITE" id="PS51387">
    <property type="entry name" value="FAD_PCMH"/>
    <property type="match status" value="1"/>
</dbReference>
<evidence type="ECO:0000313" key="8">
    <source>
        <dbReference type="EMBL" id="QIN77564.1"/>
    </source>
</evidence>
<dbReference type="Gene3D" id="3.40.462.20">
    <property type="match status" value="1"/>
</dbReference>
<dbReference type="PANTHER" id="PTHR42973">
    <property type="entry name" value="BINDING OXIDOREDUCTASE, PUTATIVE (AFU_ORTHOLOGUE AFUA_1G17690)-RELATED"/>
    <property type="match status" value="1"/>
</dbReference>
<comment type="cofactor">
    <cofactor evidence="1">
        <name>FAD</name>
        <dbReference type="ChEBI" id="CHEBI:57692"/>
    </cofactor>
</comment>
<dbReference type="InterPro" id="IPR036318">
    <property type="entry name" value="FAD-bd_PCMH-like_sf"/>
</dbReference>
<dbReference type="InterPro" id="IPR016167">
    <property type="entry name" value="FAD-bd_PCMH_sub1"/>
</dbReference>
<dbReference type="AlphaFoldDB" id="A0A6G8PT95"/>
<protein>
    <submittedName>
        <fullName evidence="8">FAD-binding protein</fullName>
    </submittedName>
</protein>
<gene>
    <name evidence="8" type="ORF">GBA65_02510</name>
</gene>
<dbReference type="Pfam" id="PF08031">
    <property type="entry name" value="BBE"/>
    <property type="match status" value="1"/>
</dbReference>
<dbReference type="InterPro" id="IPR016169">
    <property type="entry name" value="FAD-bd_PCMH_sub2"/>
</dbReference>
<dbReference type="InterPro" id="IPR016166">
    <property type="entry name" value="FAD-bd_PCMH"/>
</dbReference>
<accession>A0A6G8PT95</accession>
<evidence type="ECO:0000256" key="1">
    <source>
        <dbReference type="ARBA" id="ARBA00001974"/>
    </source>
</evidence>
<keyword evidence="5" id="KW-0560">Oxidoreductase</keyword>
<feature type="region of interest" description="Disordered" evidence="6">
    <location>
        <begin position="605"/>
        <end position="624"/>
    </location>
</feature>
<dbReference type="InterPro" id="IPR012951">
    <property type="entry name" value="BBE"/>
</dbReference>
<feature type="region of interest" description="Disordered" evidence="6">
    <location>
        <begin position="1"/>
        <end position="87"/>
    </location>
</feature>
<reference evidence="8 9" key="1">
    <citation type="submission" date="2019-10" db="EMBL/GenBank/DDBJ databases">
        <title>Rubrobacter sp nov SCSIO 52915 isolated from a deep-sea sediment in the South China Sea.</title>
        <authorList>
            <person name="Chen R.W."/>
        </authorList>
    </citation>
    <scope>NUCLEOTIDE SEQUENCE [LARGE SCALE GENOMIC DNA]</scope>
    <source>
        <strain evidence="8 9">SCSIO 52915</strain>
    </source>
</reference>
<dbReference type="Proteomes" id="UP000502706">
    <property type="component" value="Chromosome"/>
</dbReference>
<dbReference type="Gene3D" id="3.30.465.10">
    <property type="match status" value="1"/>
</dbReference>
<keyword evidence="9" id="KW-1185">Reference proteome</keyword>
<dbReference type="EMBL" id="CP045121">
    <property type="protein sequence ID" value="QIN77564.1"/>
    <property type="molecule type" value="Genomic_DNA"/>
</dbReference>
<dbReference type="InterPro" id="IPR006093">
    <property type="entry name" value="Oxy_OxRdtase_FAD_BS"/>
</dbReference>
<evidence type="ECO:0000256" key="6">
    <source>
        <dbReference type="SAM" id="MobiDB-lite"/>
    </source>
</evidence>
<dbReference type="InterPro" id="IPR006094">
    <property type="entry name" value="Oxid_FAD_bind_N"/>
</dbReference>
<dbReference type="GO" id="GO:0071949">
    <property type="term" value="F:FAD binding"/>
    <property type="evidence" value="ECO:0007669"/>
    <property type="project" value="InterPro"/>
</dbReference>
<keyword evidence="3" id="KW-0285">Flavoprotein</keyword>
<dbReference type="InterPro" id="IPR050416">
    <property type="entry name" value="FAD-linked_Oxidoreductase"/>
</dbReference>
<dbReference type="KEGG" id="rmar:GBA65_02510"/>
<sequence>MPSKNPPRPRPRITPAVTNLLRSMTPRVPCRAHRVTRPMGRPSSSPPPQGPRRRRAAPGVPAPRRRCRSSSLRSAPGREAARERGFATSSGGLLSCVARTGAHAGRSRSGGTYAQRRVGPFVDTGVPRCLLGSSQTTEPRGGRMISDAKTKFEGTALGAFRAGLRGEAYAPGEEGYDGARSAWNLAVHQEPALVVMAEDAADVLAAVRFARARGLGVGVMATGHGVGAACDGGVLINTSRMRGVSVDPGSRTARVEAGAKWSDVVPEIQKFGLAGLVGSTTDVGVVGYTMGGGFGWLGRRYGLNSGTMREAEVVTATGELIRASAHENADLFWGLKGGGGNFGIVTSLELDLYPLETVYGGNLFYGLERAREVLNLYREWAETLPDEMSTAVAFLNFPPIPELPEPLRGGSFVAVRGCYCGDSPEEGEDLLRPVREGLGEPVVDAFGVMPYAAMDSISMDPVDPIGACQSAEMLRDLTPEAVDALVEVAGAGSPLIMLEIRQLGGALSRVPGHLSPLGRGEARYSMNGVGAAFSPEMVRGVRAYLARLAEETRPHQTGETYVNFMEGDDASEERVRAAYPPEDWERLVALKDRYDGENLFRFNRNIAPSPARDGEAAPGAGRRG</sequence>
<evidence type="ECO:0000256" key="4">
    <source>
        <dbReference type="ARBA" id="ARBA00022827"/>
    </source>
</evidence>
<dbReference type="SUPFAM" id="SSF56176">
    <property type="entry name" value="FAD-binding/transporter-associated domain-like"/>
    <property type="match status" value="1"/>
</dbReference>
<name>A0A6G8PT95_9ACTN</name>
<dbReference type="PANTHER" id="PTHR42973:SF39">
    <property type="entry name" value="FAD-BINDING PCMH-TYPE DOMAIN-CONTAINING PROTEIN"/>
    <property type="match status" value="1"/>
</dbReference>
<evidence type="ECO:0000256" key="5">
    <source>
        <dbReference type="ARBA" id="ARBA00023002"/>
    </source>
</evidence>
<proteinExistence type="inferred from homology"/>
<dbReference type="Gene3D" id="3.30.43.10">
    <property type="entry name" value="Uridine Diphospho-n-acetylenolpyruvylglucosamine Reductase, domain 2"/>
    <property type="match status" value="1"/>
</dbReference>
<dbReference type="PROSITE" id="PS00862">
    <property type="entry name" value="OX2_COVAL_FAD"/>
    <property type="match status" value="1"/>
</dbReference>
<comment type="similarity">
    <text evidence="2">Belongs to the oxygen-dependent FAD-linked oxidoreductase family.</text>
</comment>
<organism evidence="8 9">
    <name type="scientific">Rubrobacter marinus</name>
    <dbReference type="NCBI Taxonomy" id="2653852"/>
    <lineage>
        <taxon>Bacteria</taxon>
        <taxon>Bacillati</taxon>
        <taxon>Actinomycetota</taxon>
        <taxon>Rubrobacteria</taxon>
        <taxon>Rubrobacterales</taxon>
        <taxon>Rubrobacteraceae</taxon>
        <taxon>Rubrobacter</taxon>
    </lineage>
</organism>
<evidence type="ECO:0000259" key="7">
    <source>
        <dbReference type="PROSITE" id="PS51387"/>
    </source>
</evidence>
<feature type="domain" description="FAD-binding PCMH-type" evidence="7">
    <location>
        <begin position="187"/>
        <end position="355"/>
    </location>
</feature>
<dbReference type="GO" id="GO:0016491">
    <property type="term" value="F:oxidoreductase activity"/>
    <property type="evidence" value="ECO:0007669"/>
    <property type="project" value="UniProtKB-KW"/>
</dbReference>
<dbReference type="Pfam" id="PF01565">
    <property type="entry name" value="FAD_binding_4"/>
    <property type="match status" value="1"/>
</dbReference>
<evidence type="ECO:0000313" key="9">
    <source>
        <dbReference type="Proteomes" id="UP000502706"/>
    </source>
</evidence>
<evidence type="ECO:0000256" key="2">
    <source>
        <dbReference type="ARBA" id="ARBA00005466"/>
    </source>
</evidence>
<evidence type="ECO:0000256" key="3">
    <source>
        <dbReference type="ARBA" id="ARBA00022630"/>
    </source>
</evidence>